<keyword evidence="7 8" id="KW-0411">Iron-sulfur</keyword>
<sequence>MAVGAEAIFGNSVITTKLDNAINWARESSMWPYVFGTACCAIEFMSVASSTYDISRFGAEVVRFSPRQADLLIVAGTISYKQAPILKKIYDQMTEPKWVISAGACACSGGFYDNYTTLQGIDAIIPVDVYIAGCPPRPEAFLDALLQIQKLQYENESIIKERTQRAFKGLLDETL</sequence>
<keyword evidence="7 8" id="KW-0004">4Fe-4S</keyword>
<evidence type="ECO:0000256" key="1">
    <source>
        <dbReference type="ARBA" id="ARBA00009173"/>
    </source>
</evidence>
<dbReference type="PANTHER" id="PTHR11995:SF14">
    <property type="entry name" value="NADH DEHYDROGENASE [UBIQUINONE] IRON-SULFUR PROTEIN 7, MITOCHONDRIAL"/>
    <property type="match status" value="1"/>
</dbReference>
<feature type="binding site" evidence="7">
    <location>
        <position position="39"/>
    </location>
    <ligand>
        <name>[4Fe-4S] cluster</name>
        <dbReference type="ChEBI" id="CHEBI:49883"/>
    </ligand>
</feature>
<dbReference type="EC" id="7.1.1.-" evidence="7"/>
<feature type="binding site" evidence="7">
    <location>
        <position position="40"/>
    </location>
    <ligand>
        <name>[4Fe-4S] cluster</name>
        <dbReference type="ChEBI" id="CHEBI:49883"/>
    </ligand>
</feature>
<keyword evidence="10" id="KW-0560">Oxidoreductase</keyword>
<comment type="similarity">
    <text evidence="1 7 8">Belongs to the complex I 20 kDa subunit family.</text>
</comment>
<keyword evidence="5 7" id="KW-1278">Translocase</keyword>
<evidence type="ECO:0000256" key="3">
    <source>
        <dbReference type="ARBA" id="ARBA00022519"/>
    </source>
</evidence>
<dbReference type="GO" id="GO:0045271">
    <property type="term" value="C:respiratory chain complex I"/>
    <property type="evidence" value="ECO:0007669"/>
    <property type="project" value="TreeGrafter"/>
</dbReference>
<dbReference type="HAMAP" id="MF_01356">
    <property type="entry name" value="NDH1_NuoB"/>
    <property type="match status" value="1"/>
</dbReference>
<dbReference type="GO" id="GO:0005886">
    <property type="term" value="C:plasma membrane"/>
    <property type="evidence" value="ECO:0007669"/>
    <property type="project" value="UniProtKB-SubCell"/>
</dbReference>
<comment type="catalytic activity">
    <reaction evidence="7">
        <text>a quinone + NADH + 5 H(+)(in) = a quinol + NAD(+) + 4 H(+)(out)</text>
        <dbReference type="Rhea" id="RHEA:57888"/>
        <dbReference type="ChEBI" id="CHEBI:15378"/>
        <dbReference type="ChEBI" id="CHEBI:24646"/>
        <dbReference type="ChEBI" id="CHEBI:57540"/>
        <dbReference type="ChEBI" id="CHEBI:57945"/>
        <dbReference type="ChEBI" id="CHEBI:132124"/>
    </reaction>
</comment>
<evidence type="ECO:0000256" key="8">
    <source>
        <dbReference type="RuleBase" id="RU004464"/>
    </source>
</evidence>
<organism evidence="10 11">
    <name type="scientific">Sulfurospirillum barnesii (strain ATCC 700032 / DSM 10660 / SES-3)</name>
    <dbReference type="NCBI Taxonomy" id="760154"/>
    <lineage>
        <taxon>Bacteria</taxon>
        <taxon>Pseudomonadati</taxon>
        <taxon>Campylobacterota</taxon>
        <taxon>Epsilonproteobacteria</taxon>
        <taxon>Campylobacterales</taxon>
        <taxon>Sulfurospirillaceae</taxon>
        <taxon>Sulfurospirillum</taxon>
    </lineage>
</organism>
<dbReference type="Proteomes" id="UP000006176">
    <property type="component" value="Chromosome"/>
</dbReference>
<keyword evidence="2 7" id="KW-0813">Transport</keyword>
<dbReference type="GO" id="GO:0051539">
    <property type="term" value="F:4 iron, 4 sulfur cluster binding"/>
    <property type="evidence" value="ECO:0007669"/>
    <property type="project" value="UniProtKB-KW"/>
</dbReference>
<reference evidence="10 11" key="1">
    <citation type="submission" date="2012-06" db="EMBL/GenBank/DDBJ databases">
        <title>Complete sequence of Sulfurospirillum barnesii SES-3.</title>
        <authorList>
            <consortium name="US DOE Joint Genome Institute"/>
            <person name="Lucas S."/>
            <person name="Han J."/>
            <person name="Lapidus A."/>
            <person name="Cheng J.-F."/>
            <person name="Goodwin L."/>
            <person name="Pitluck S."/>
            <person name="Peters L."/>
            <person name="Ovchinnikova G."/>
            <person name="Lu M."/>
            <person name="Detter J.C."/>
            <person name="Han C."/>
            <person name="Tapia R."/>
            <person name="Land M."/>
            <person name="Hauser L."/>
            <person name="Kyrpides N."/>
            <person name="Ivanova N."/>
            <person name="Pagani I."/>
            <person name="Stolz J."/>
            <person name="Arkin A."/>
            <person name="Dehal P."/>
            <person name="Oremland R."/>
            <person name="Saltikov C."/>
            <person name="Basu P."/>
            <person name="Hollibaugh J."/>
            <person name="Newman D."/>
            <person name="Stolyar S."/>
            <person name="Hazen T."/>
            <person name="Woyke T."/>
        </authorList>
    </citation>
    <scope>NUCLEOTIDE SEQUENCE [LARGE SCALE GENOMIC DNA]</scope>
    <source>
        <strain evidence="11">ATCC 700032 / DSM 10660 / SES-3</strain>
    </source>
</reference>
<keyword evidence="7" id="KW-1003">Cell membrane</keyword>
<evidence type="ECO:0000256" key="4">
    <source>
        <dbReference type="ARBA" id="ARBA00022719"/>
    </source>
</evidence>
<dbReference type="GO" id="GO:0015990">
    <property type="term" value="P:electron transport coupled proton transport"/>
    <property type="evidence" value="ECO:0007669"/>
    <property type="project" value="TreeGrafter"/>
</dbReference>
<dbReference type="SUPFAM" id="SSF56770">
    <property type="entry name" value="HydA/Nqo6-like"/>
    <property type="match status" value="1"/>
</dbReference>
<evidence type="ECO:0000256" key="6">
    <source>
        <dbReference type="ARBA" id="ARBA00023027"/>
    </source>
</evidence>
<dbReference type="AlphaFoldDB" id="I3XUV8"/>
<proteinExistence type="inferred from homology"/>
<accession>I3XUV8</accession>
<keyword evidence="3 7" id="KW-0997">Cell inner membrane</keyword>
<dbReference type="RefSeq" id="WP_014768612.1">
    <property type="nucleotide sequence ID" value="NC_018002.1"/>
</dbReference>
<keyword evidence="11" id="KW-1185">Reference proteome</keyword>
<feature type="domain" description="NADH:ubiquinone oxidoreductase-like 20kDa subunit" evidence="9">
    <location>
        <begin position="39"/>
        <end position="147"/>
    </location>
</feature>
<dbReference type="eggNOG" id="COG0377">
    <property type="taxonomic scope" value="Bacteria"/>
</dbReference>
<dbReference type="NCBIfam" id="TIGR01957">
    <property type="entry name" value="nuoB_fam"/>
    <property type="match status" value="1"/>
</dbReference>
<dbReference type="GO" id="GO:0008137">
    <property type="term" value="F:NADH dehydrogenase (ubiquinone) activity"/>
    <property type="evidence" value="ECO:0007669"/>
    <property type="project" value="InterPro"/>
</dbReference>
<comment type="subcellular location">
    <subcellularLocation>
        <location evidence="7">Cell inner membrane</location>
        <topology evidence="7">Peripheral membrane protein</topology>
        <orientation evidence="7">Cytoplasmic side</orientation>
    </subcellularLocation>
</comment>
<dbReference type="Gene3D" id="3.40.50.12280">
    <property type="match status" value="1"/>
</dbReference>
<dbReference type="FunFam" id="3.40.50.12280:FF:000002">
    <property type="entry name" value="NADH-quinone oxidoreductase subunit B"/>
    <property type="match status" value="1"/>
</dbReference>
<feature type="binding site" evidence="7">
    <location>
        <position position="134"/>
    </location>
    <ligand>
        <name>[4Fe-4S] cluster</name>
        <dbReference type="ChEBI" id="CHEBI:49883"/>
    </ligand>
</feature>
<dbReference type="GO" id="GO:0050136">
    <property type="term" value="F:NADH dehydrogenase (quinone) (non-electrogenic) activity"/>
    <property type="evidence" value="ECO:0007669"/>
    <property type="project" value="UniProtKB-UniRule"/>
</dbReference>
<keyword evidence="7" id="KW-0830">Ubiquinone</keyword>
<dbReference type="InterPro" id="IPR006138">
    <property type="entry name" value="NADH_UQ_OxRdtase_20Kd_su"/>
</dbReference>
<keyword evidence="7 8" id="KW-0479">Metal-binding</keyword>
<keyword evidence="7" id="KW-0472">Membrane</keyword>
<evidence type="ECO:0000259" key="9">
    <source>
        <dbReference type="Pfam" id="PF01058"/>
    </source>
</evidence>
<dbReference type="NCBIfam" id="NF005012">
    <property type="entry name" value="PRK06411.1"/>
    <property type="match status" value="1"/>
</dbReference>
<dbReference type="OrthoDB" id="9786737at2"/>
<dbReference type="PANTHER" id="PTHR11995">
    <property type="entry name" value="NADH DEHYDROGENASE"/>
    <property type="match status" value="1"/>
</dbReference>
<dbReference type="PATRIC" id="fig|760154.4.peg.411"/>
<evidence type="ECO:0000256" key="2">
    <source>
        <dbReference type="ARBA" id="ARBA00022448"/>
    </source>
</evidence>
<dbReference type="STRING" id="760154.Sulba_0414"/>
<dbReference type="GO" id="GO:0005506">
    <property type="term" value="F:iron ion binding"/>
    <property type="evidence" value="ECO:0007669"/>
    <property type="project" value="UniProtKB-UniRule"/>
</dbReference>
<feature type="binding site" evidence="7">
    <location>
        <position position="105"/>
    </location>
    <ligand>
        <name>[4Fe-4S] cluster</name>
        <dbReference type="ChEBI" id="CHEBI:49883"/>
    </ligand>
</feature>
<dbReference type="GO" id="GO:0009060">
    <property type="term" value="P:aerobic respiration"/>
    <property type="evidence" value="ECO:0007669"/>
    <property type="project" value="TreeGrafter"/>
</dbReference>
<keyword evidence="4 7" id="KW-0874">Quinone</keyword>
<evidence type="ECO:0000313" key="10">
    <source>
        <dbReference type="EMBL" id="AFL67732.1"/>
    </source>
</evidence>
<comment type="function">
    <text evidence="7">NDH-1 shuttles electrons from NADH, via FMN and iron-sulfur (Fe-S) centers, to quinones in the respiratory chain. The immediate electron acceptor for the enzyme in this species is believed to be ubiquinone. Couples the redox reaction to proton translocation (for every two electrons transferred, four hydrogen ions are translocated across the cytoplasmic membrane), and thus conserves the redox energy in a proton gradient.</text>
</comment>
<protein>
    <recommendedName>
        <fullName evidence="7">NADH-quinone oxidoreductase subunit B</fullName>
        <ecNumber evidence="7">7.1.1.-</ecNumber>
    </recommendedName>
    <alternativeName>
        <fullName evidence="7">NADH dehydrogenase I subunit B</fullName>
    </alternativeName>
    <alternativeName>
        <fullName evidence="7">NDH-1 subunit B</fullName>
    </alternativeName>
</protein>
<dbReference type="Pfam" id="PF01058">
    <property type="entry name" value="Oxidored_q6"/>
    <property type="match status" value="1"/>
</dbReference>
<comment type="subunit">
    <text evidence="7">NDH-1 is composed of 14 different subunits. Subunits NuoB, C, D, E, F, and G constitute the peripheral sector of the complex.</text>
</comment>
<dbReference type="HOGENOM" id="CLU_055737_7_3_7"/>
<evidence type="ECO:0000256" key="5">
    <source>
        <dbReference type="ARBA" id="ARBA00022967"/>
    </source>
</evidence>
<evidence type="ECO:0000256" key="7">
    <source>
        <dbReference type="HAMAP-Rule" id="MF_01356"/>
    </source>
</evidence>
<dbReference type="InterPro" id="IPR006137">
    <property type="entry name" value="NADH_UbQ_OxRdtase-like_20kDa"/>
</dbReference>
<name>I3XUV8_SULBS</name>
<dbReference type="KEGG" id="sba:Sulba_0414"/>
<dbReference type="GO" id="GO:0048038">
    <property type="term" value="F:quinone binding"/>
    <property type="evidence" value="ECO:0007669"/>
    <property type="project" value="UniProtKB-KW"/>
</dbReference>
<keyword evidence="6 7" id="KW-0520">NAD</keyword>
<dbReference type="EMBL" id="CP003333">
    <property type="protein sequence ID" value="AFL67732.1"/>
    <property type="molecule type" value="Genomic_DNA"/>
</dbReference>
<gene>
    <name evidence="7" type="primary">nuoB</name>
    <name evidence="10" type="ordered locus">Sulba_0414</name>
</gene>
<keyword evidence="7 8" id="KW-0408">Iron</keyword>
<evidence type="ECO:0000313" key="11">
    <source>
        <dbReference type="Proteomes" id="UP000006176"/>
    </source>
</evidence>
<comment type="cofactor">
    <cofactor evidence="7">
        <name>[4Fe-4S] cluster</name>
        <dbReference type="ChEBI" id="CHEBI:49883"/>
    </cofactor>
    <text evidence="7">Binds 1 [4Fe-4S] cluster.</text>
</comment>